<protein>
    <submittedName>
        <fullName evidence="1">Uncharacterized protein</fullName>
    </submittedName>
</protein>
<sequence length="90" mass="10800">MKLNKEEEINLVILCSRDNDSLLAVYEIQNNPKQKSFLITTERQREKIKTFFTDQIIINYEFDNSKKIYRNIGLEMLFLHIFEVVQELSI</sequence>
<gene>
    <name evidence="1" type="ORF">SFLOR_v1c02540</name>
</gene>
<dbReference type="KEGG" id="sfz:SFLOR_v1c02540"/>
<dbReference type="Proteomes" id="UP000231823">
    <property type="component" value="Chromosome"/>
</dbReference>
<dbReference type="AlphaFoldDB" id="A0A2K8SDA7"/>
<evidence type="ECO:0000313" key="2">
    <source>
        <dbReference type="Proteomes" id="UP000231823"/>
    </source>
</evidence>
<dbReference type="OrthoDB" id="388934at2"/>
<dbReference type="EMBL" id="CP025057">
    <property type="protein sequence ID" value="AUB31315.1"/>
    <property type="molecule type" value="Genomic_DNA"/>
</dbReference>
<accession>A0A2K8SDA7</accession>
<evidence type="ECO:0000313" key="1">
    <source>
        <dbReference type="EMBL" id="AUB31315.1"/>
    </source>
</evidence>
<proteinExistence type="predicted"/>
<keyword evidence="2" id="KW-1185">Reference proteome</keyword>
<name>A0A2K8SDA7_9MOLU</name>
<reference evidence="1 2" key="1">
    <citation type="submission" date="2017-12" db="EMBL/GenBank/DDBJ databases">
        <title>Complete genome sequence of Spiroplasma floricola 23-6 (ATCC 29989).</title>
        <authorList>
            <person name="Tsai Y.-M."/>
            <person name="Wu P.-S."/>
            <person name="Lo W.-S."/>
            <person name="Kuo C.-H."/>
        </authorList>
    </citation>
    <scope>NUCLEOTIDE SEQUENCE [LARGE SCALE GENOMIC DNA]</scope>
    <source>
        <strain evidence="1 2">23-6</strain>
    </source>
</reference>
<organism evidence="1 2">
    <name type="scientific">Spiroplasma floricola 23-6</name>
    <dbReference type="NCBI Taxonomy" id="1336749"/>
    <lineage>
        <taxon>Bacteria</taxon>
        <taxon>Bacillati</taxon>
        <taxon>Mycoplasmatota</taxon>
        <taxon>Mollicutes</taxon>
        <taxon>Entomoplasmatales</taxon>
        <taxon>Spiroplasmataceae</taxon>
        <taxon>Spiroplasma</taxon>
    </lineage>
</organism>
<dbReference type="RefSeq" id="WP_100916302.1">
    <property type="nucleotide sequence ID" value="NZ_CP025057.1"/>
</dbReference>